<feature type="non-terminal residue" evidence="2">
    <location>
        <position position="1"/>
    </location>
</feature>
<name>E8Z6V6_PROMN</name>
<evidence type="ECO:0000313" key="2">
    <source>
        <dbReference type="EMBL" id="ACU45186.1"/>
    </source>
</evidence>
<feature type="compositionally biased region" description="Basic and acidic residues" evidence="1">
    <location>
        <begin position="30"/>
        <end position="52"/>
    </location>
</feature>
<reference evidence="2" key="1">
    <citation type="submission" date="2008-12" db="EMBL/GenBank/DDBJ databases">
        <authorList>
            <person name="Zhang H."/>
            <person name="Lin S."/>
        </authorList>
    </citation>
    <scope>NUCLEOTIDE SEQUENCE</scope>
    <source>
        <strain evidence="2">CCMP696</strain>
    </source>
</reference>
<evidence type="ECO:0000256" key="1">
    <source>
        <dbReference type="SAM" id="MobiDB-lite"/>
    </source>
</evidence>
<dbReference type="EMBL" id="FJ600165">
    <property type="protein sequence ID" value="ACU45186.1"/>
    <property type="molecule type" value="mRNA"/>
</dbReference>
<accession>E8Z6V6</accession>
<reference evidence="2" key="2">
    <citation type="book" date="2010" name="PROCEEDINGS OF 13TH INTERNATIONAL CONFERENCE ON HARMFUL ALGAE" publisher="International Society For The Study of Harmful Algae" city="Hong Kong, China">
        <title>Dinoflagellate meta-transcriptomics enabled by spliced leader.</title>
        <editorList>
            <person name="Unknown A."/>
        </editorList>
        <authorList>
            <person name="Lin S."/>
            <person name="Zhang H."/>
        </authorList>
    </citation>
    <scope>NUCLEOTIDE SEQUENCE</scope>
    <source>
        <strain evidence="2">CCMP696</strain>
    </source>
</reference>
<feature type="compositionally biased region" description="Basic residues" evidence="1">
    <location>
        <begin position="9"/>
        <end position="20"/>
    </location>
</feature>
<organism evidence="2">
    <name type="scientific">Prorocentrum minimum</name>
    <name type="common">Dinoflagellate</name>
    <name type="synonym">Exuviaella minima</name>
    <dbReference type="NCBI Taxonomy" id="39449"/>
    <lineage>
        <taxon>Eukaryota</taxon>
        <taxon>Sar</taxon>
        <taxon>Alveolata</taxon>
        <taxon>Dinophyceae</taxon>
        <taxon>Prorocentrales</taxon>
        <taxon>Prorocentraceae</taxon>
        <taxon>Prorocentrum</taxon>
    </lineage>
</organism>
<sequence>HGQVDAKHLTHKQKRQLKKRQANDSVVEGSARKEIKTAAQIQKEKKLKDRNKLKQKPHLRQERARQAKDKRRSALEERQMTFGARTKAKMLIFHGEGRGGKGGKKGRRR</sequence>
<proteinExistence type="evidence at transcript level"/>
<feature type="region of interest" description="Disordered" evidence="1">
    <location>
        <begin position="1"/>
        <end position="78"/>
    </location>
</feature>
<dbReference type="AlphaFoldDB" id="E8Z6V6"/>
<protein>
    <submittedName>
        <fullName evidence="2">Uncharacterized protein</fullName>
    </submittedName>
</protein>
<feature type="compositionally biased region" description="Basic and acidic residues" evidence="1">
    <location>
        <begin position="59"/>
        <end position="78"/>
    </location>
</feature>